<organism evidence="2 3">
    <name type="scientific">Mycena rosella</name>
    <name type="common">Pink bonnet</name>
    <name type="synonym">Agaricus rosellus</name>
    <dbReference type="NCBI Taxonomy" id="1033263"/>
    <lineage>
        <taxon>Eukaryota</taxon>
        <taxon>Fungi</taxon>
        <taxon>Dikarya</taxon>
        <taxon>Basidiomycota</taxon>
        <taxon>Agaricomycotina</taxon>
        <taxon>Agaricomycetes</taxon>
        <taxon>Agaricomycetidae</taxon>
        <taxon>Agaricales</taxon>
        <taxon>Marasmiineae</taxon>
        <taxon>Mycenaceae</taxon>
        <taxon>Mycena</taxon>
    </lineage>
</organism>
<feature type="region of interest" description="Disordered" evidence="1">
    <location>
        <begin position="344"/>
        <end position="384"/>
    </location>
</feature>
<dbReference type="AlphaFoldDB" id="A0AAD7CMV7"/>
<feature type="region of interest" description="Disordered" evidence="1">
    <location>
        <begin position="50"/>
        <end position="134"/>
    </location>
</feature>
<proteinExistence type="predicted"/>
<dbReference type="EMBL" id="JARKIE010000329">
    <property type="protein sequence ID" value="KAJ7653824.1"/>
    <property type="molecule type" value="Genomic_DNA"/>
</dbReference>
<feature type="compositionally biased region" description="Basic and acidic residues" evidence="1">
    <location>
        <begin position="74"/>
        <end position="85"/>
    </location>
</feature>
<name>A0AAD7CMV7_MYCRO</name>
<reference evidence="2" key="1">
    <citation type="submission" date="2023-03" db="EMBL/GenBank/DDBJ databases">
        <title>Massive genome expansion in bonnet fungi (Mycena s.s.) driven by repeated elements and novel gene families across ecological guilds.</title>
        <authorList>
            <consortium name="Lawrence Berkeley National Laboratory"/>
            <person name="Harder C.B."/>
            <person name="Miyauchi S."/>
            <person name="Viragh M."/>
            <person name="Kuo A."/>
            <person name="Thoen E."/>
            <person name="Andreopoulos B."/>
            <person name="Lu D."/>
            <person name="Skrede I."/>
            <person name="Drula E."/>
            <person name="Henrissat B."/>
            <person name="Morin E."/>
            <person name="Kohler A."/>
            <person name="Barry K."/>
            <person name="LaButti K."/>
            <person name="Morin E."/>
            <person name="Salamov A."/>
            <person name="Lipzen A."/>
            <person name="Mereny Z."/>
            <person name="Hegedus B."/>
            <person name="Baldrian P."/>
            <person name="Stursova M."/>
            <person name="Weitz H."/>
            <person name="Taylor A."/>
            <person name="Grigoriev I.V."/>
            <person name="Nagy L.G."/>
            <person name="Martin F."/>
            <person name="Kauserud H."/>
        </authorList>
    </citation>
    <scope>NUCLEOTIDE SEQUENCE</scope>
    <source>
        <strain evidence="2">CBHHK067</strain>
    </source>
</reference>
<evidence type="ECO:0000313" key="3">
    <source>
        <dbReference type="Proteomes" id="UP001221757"/>
    </source>
</evidence>
<comment type="caution">
    <text evidence="2">The sequence shown here is derived from an EMBL/GenBank/DDBJ whole genome shotgun (WGS) entry which is preliminary data.</text>
</comment>
<dbReference type="Proteomes" id="UP001221757">
    <property type="component" value="Unassembled WGS sequence"/>
</dbReference>
<gene>
    <name evidence="2" type="ORF">B0H17DRAFT_1186276</name>
</gene>
<keyword evidence="3" id="KW-1185">Reference proteome</keyword>
<protein>
    <submittedName>
        <fullName evidence="2">Uncharacterized protein</fullName>
    </submittedName>
</protein>
<evidence type="ECO:0000256" key="1">
    <source>
        <dbReference type="SAM" id="MobiDB-lite"/>
    </source>
</evidence>
<sequence length="384" mass="42844">MCFEETLVERVFRDPSGTRHLKLALQKTNTAQTVSAAPPTSFFSTPTISPFPPADSAPPLKTTHRKLAQQRLSATERGRRSDVADRPSMTPSLLQHHRPPPTTTPTFLRRRPPSFDNAHLPSTTPTFLRQRPPSFDNAHLPSTTPTFLRQRPPSFDNAHLPSTTPTFLRQRPPSFDNTHLPSTTPTFFDNTHLPSTTPTFLQQHPPSFDNAHLPSTTPTFLRRRPPSFDNAHLPSTTPSFDATTLPFEVTLHRRRPPSFDTTFLPSFDNALIPRHRPLASTPPSCLRRRRHTFKFKKLKTLSRRRQVQDLSGSLLKICKPSRPQDAQDLKIGFKTVGGAFTGRFKTSGGCSRQTMGGARSRPLRDPSLGDARPRGGAAAQDRGA</sequence>
<evidence type="ECO:0000313" key="2">
    <source>
        <dbReference type="EMBL" id="KAJ7653824.1"/>
    </source>
</evidence>
<accession>A0AAD7CMV7</accession>